<name>A0A6J4UXU4_9DEIN</name>
<feature type="region of interest" description="Disordered" evidence="1">
    <location>
        <begin position="1"/>
        <end position="33"/>
    </location>
</feature>
<feature type="non-terminal residue" evidence="2">
    <location>
        <position position="33"/>
    </location>
</feature>
<feature type="non-terminal residue" evidence="2">
    <location>
        <position position="1"/>
    </location>
</feature>
<organism evidence="2">
    <name type="scientific">uncultured Truepera sp</name>
    <dbReference type="NCBI Taxonomy" id="543023"/>
    <lineage>
        <taxon>Bacteria</taxon>
        <taxon>Thermotogati</taxon>
        <taxon>Deinococcota</taxon>
        <taxon>Deinococci</taxon>
        <taxon>Trueperales</taxon>
        <taxon>Trueperaceae</taxon>
        <taxon>Truepera</taxon>
        <taxon>environmental samples</taxon>
    </lineage>
</organism>
<reference evidence="2" key="1">
    <citation type="submission" date="2020-02" db="EMBL/GenBank/DDBJ databases">
        <authorList>
            <person name="Meier V. D."/>
        </authorList>
    </citation>
    <scope>NUCLEOTIDE SEQUENCE</scope>
    <source>
        <strain evidence="2">AVDCRST_MAG86</strain>
    </source>
</reference>
<evidence type="ECO:0000313" key="2">
    <source>
        <dbReference type="EMBL" id="CAA9563802.1"/>
    </source>
</evidence>
<gene>
    <name evidence="2" type="ORF">AVDCRST_MAG86-860</name>
</gene>
<dbReference type="AlphaFoldDB" id="A0A6J4UXU4"/>
<dbReference type="EMBL" id="CADCWP010000060">
    <property type="protein sequence ID" value="CAA9563802.1"/>
    <property type="molecule type" value="Genomic_DNA"/>
</dbReference>
<accession>A0A6J4UXU4</accession>
<protein>
    <submittedName>
        <fullName evidence="2">Uncharacterized protein</fullName>
    </submittedName>
</protein>
<proteinExistence type="predicted"/>
<sequence length="33" mass="3392">GAWPSRGYGSLNSSRTSSAFLQNGGSCGRDTLT</sequence>
<feature type="compositionally biased region" description="Polar residues" evidence="1">
    <location>
        <begin position="10"/>
        <end position="24"/>
    </location>
</feature>
<evidence type="ECO:0000256" key="1">
    <source>
        <dbReference type="SAM" id="MobiDB-lite"/>
    </source>
</evidence>